<feature type="compositionally biased region" description="Basic and acidic residues" evidence="1">
    <location>
        <begin position="8"/>
        <end position="18"/>
    </location>
</feature>
<dbReference type="EMBL" id="AMQN01012530">
    <property type="status" value="NOT_ANNOTATED_CDS"/>
    <property type="molecule type" value="Genomic_DNA"/>
</dbReference>
<gene>
    <name evidence="2" type="ORF">CAPTEDRAFT_195449</name>
</gene>
<dbReference type="AlphaFoldDB" id="R7TS90"/>
<evidence type="ECO:0000313" key="3">
    <source>
        <dbReference type="EnsemblMetazoa" id="CapteP195449"/>
    </source>
</evidence>
<dbReference type="Proteomes" id="UP000014760">
    <property type="component" value="Unassembled WGS sequence"/>
</dbReference>
<evidence type="ECO:0000256" key="1">
    <source>
        <dbReference type="SAM" id="MobiDB-lite"/>
    </source>
</evidence>
<dbReference type="EnsemblMetazoa" id="CapteT195449">
    <property type="protein sequence ID" value="CapteP195449"/>
    <property type="gene ID" value="CapteG195449"/>
</dbReference>
<accession>R7TS90</accession>
<name>R7TS90_CAPTE</name>
<sequence length="108" mass="11723">MGTWTRLVDSRKPAKPDPGETEGGAIAYTPSAEEETRVPVLEANLYQSFAEVKGSLLSDHSDVHSLNLSPYLRVKRGTMPTLKDITGTASFNAQRPILLADNPVVCLL</sequence>
<proteinExistence type="predicted"/>
<organism evidence="2">
    <name type="scientific">Capitella teleta</name>
    <name type="common">Polychaete worm</name>
    <dbReference type="NCBI Taxonomy" id="283909"/>
    <lineage>
        <taxon>Eukaryota</taxon>
        <taxon>Metazoa</taxon>
        <taxon>Spiralia</taxon>
        <taxon>Lophotrochozoa</taxon>
        <taxon>Annelida</taxon>
        <taxon>Polychaeta</taxon>
        <taxon>Sedentaria</taxon>
        <taxon>Scolecida</taxon>
        <taxon>Capitellidae</taxon>
        <taxon>Capitella</taxon>
    </lineage>
</organism>
<keyword evidence="4" id="KW-1185">Reference proteome</keyword>
<reference evidence="2 4" key="2">
    <citation type="journal article" date="2013" name="Nature">
        <title>Insights into bilaterian evolution from three spiralian genomes.</title>
        <authorList>
            <person name="Simakov O."/>
            <person name="Marletaz F."/>
            <person name="Cho S.J."/>
            <person name="Edsinger-Gonzales E."/>
            <person name="Havlak P."/>
            <person name="Hellsten U."/>
            <person name="Kuo D.H."/>
            <person name="Larsson T."/>
            <person name="Lv J."/>
            <person name="Arendt D."/>
            <person name="Savage R."/>
            <person name="Osoegawa K."/>
            <person name="de Jong P."/>
            <person name="Grimwood J."/>
            <person name="Chapman J.A."/>
            <person name="Shapiro H."/>
            <person name="Aerts A."/>
            <person name="Otillar R.P."/>
            <person name="Terry A.Y."/>
            <person name="Boore J.L."/>
            <person name="Grigoriev I.V."/>
            <person name="Lindberg D.R."/>
            <person name="Seaver E.C."/>
            <person name="Weisblat D.A."/>
            <person name="Putnam N.H."/>
            <person name="Rokhsar D.S."/>
        </authorList>
    </citation>
    <scope>NUCLEOTIDE SEQUENCE</scope>
    <source>
        <strain evidence="2 4">I ESC-2004</strain>
    </source>
</reference>
<evidence type="ECO:0000313" key="2">
    <source>
        <dbReference type="EMBL" id="ELT93885.1"/>
    </source>
</evidence>
<evidence type="ECO:0000313" key="4">
    <source>
        <dbReference type="Proteomes" id="UP000014760"/>
    </source>
</evidence>
<dbReference type="HOGENOM" id="CLU_2199454_0_0_1"/>
<reference evidence="3" key="3">
    <citation type="submission" date="2015-06" db="UniProtKB">
        <authorList>
            <consortium name="EnsemblMetazoa"/>
        </authorList>
    </citation>
    <scope>IDENTIFICATION</scope>
</reference>
<protein>
    <submittedName>
        <fullName evidence="2 3">Uncharacterized protein</fullName>
    </submittedName>
</protein>
<feature type="region of interest" description="Disordered" evidence="1">
    <location>
        <begin position="1"/>
        <end position="33"/>
    </location>
</feature>
<reference evidence="4" key="1">
    <citation type="submission" date="2012-12" db="EMBL/GenBank/DDBJ databases">
        <authorList>
            <person name="Hellsten U."/>
            <person name="Grimwood J."/>
            <person name="Chapman J.A."/>
            <person name="Shapiro H."/>
            <person name="Aerts A."/>
            <person name="Otillar R.P."/>
            <person name="Terry A.Y."/>
            <person name="Boore J.L."/>
            <person name="Simakov O."/>
            <person name="Marletaz F."/>
            <person name="Cho S.-J."/>
            <person name="Edsinger-Gonzales E."/>
            <person name="Havlak P."/>
            <person name="Kuo D.-H."/>
            <person name="Larsson T."/>
            <person name="Lv J."/>
            <person name="Arendt D."/>
            <person name="Savage R."/>
            <person name="Osoegawa K."/>
            <person name="de Jong P."/>
            <person name="Lindberg D.R."/>
            <person name="Seaver E.C."/>
            <person name="Weisblat D.A."/>
            <person name="Putnam N.H."/>
            <person name="Grigoriev I.V."/>
            <person name="Rokhsar D.S."/>
        </authorList>
    </citation>
    <scope>NUCLEOTIDE SEQUENCE</scope>
    <source>
        <strain evidence="4">I ESC-2004</strain>
    </source>
</reference>
<dbReference type="EMBL" id="KB309584">
    <property type="protein sequence ID" value="ELT93885.1"/>
    <property type="molecule type" value="Genomic_DNA"/>
</dbReference>